<keyword evidence="2" id="KW-0238">DNA-binding</keyword>
<dbReference type="AlphaFoldDB" id="A0A6J4MBJ9"/>
<sequence>GRDPQHLVLADLRPRALRRAARHQDRRTWPVAGGAHRARG</sequence>
<feature type="non-terminal residue" evidence="2">
    <location>
        <position position="1"/>
    </location>
</feature>
<feature type="non-terminal residue" evidence="2">
    <location>
        <position position="40"/>
    </location>
</feature>
<proteinExistence type="predicted"/>
<evidence type="ECO:0000256" key="1">
    <source>
        <dbReference type="SAM" id="MobiDB-lite"/>
    </source>
</evidence>
<organism evidence="2">
    <name type="scientific">uncultured Frankineae bacterium</name>
    <dbReference type="NCBI Taxonomy" id="437475"/>
    <lineage>
        <taxon>Bacteria</taxon>
        <taxon>Bacillati</taxon>
        <taxon>Actinomycetota</taxon>
        <taxon>Actinomycetes</taxon>
        <taxon>Frankiales</taxon>
        <taxon>environmental samples</taxon>
    </lineage>
</organism>
<dbReference type="EMBL" id="CADCUE010000243">
    <property type="protein sequence ID" value="CAA9354764.1"/>
    <property type="molecule type" value="Genomic_DNA"/>
</dbReference>
<dbReference type="GO" id="GO:0003677">
    <property type="term" value="F:DNA binding"/>
    <property type="evidence" value="ECO:0007669"/>
    <property type="project" value="UniProtKB-KW"/>
</dbReference>
<name>A0A6J4MBJ9_9ACTN</name>
<accession>A0A6J4MBJ9</accession>
<gene>
    <name evidence="2" type="ORF">AVDCRST_MAG16-2582</name>
</gene>
<evidence type="ECO:0000313" key="2">
    <source>
        <dbReference type="EMBL" id="CAA9354764.1"/>
    </source>
</evidence>
<feature type="region of interest" description="Disordered" evidence="1">
    <location>
        <begin position="18"/>
        <end position="40"/>
    </location>
</feature>
<reference evidence="2" key="1">
    <citation type="submission" date="2020-02" db="EMBL/GenBank/DDBJ databases">
        <authorList>
            <person name="Meier V. D."/>
        </authorList>
    </citation>
    <scope>NUCLEOTIDE SEQUENCE</scope>
    <source>
        <strain evidence="2">AVDCRST_MAG16</strain>
    </source>
</reference>
<protein>
    <submittedName>
        <fullName evidence="2">Excisionase/Xis, DNA-binding</fullName>
    </submittedName>
</protein>